<comment type="caution">
    <text evidence="2">The sequence shown here is derived from an EMBL/GenBank/DDBJ whole genome shotgun (WGS) entry which is preliminary data.</text>
</comment>
<dbReference type="RefSeq" id="WP_346248966.1">
    <property type="nucleotide sequence ID" value="NZ_JBDIZK010000020.1"/>
</dbReference>
<keyword evidence="3" id="KW-1185">Reference proteome</keyword>
<dbReference type="SMART" id="SM00974">
    <property type="entry name" value="T5orf172"/>
    <property type="match status" value="1"/>
</dbReference>
<evidence type="ECO:0000313" key="3">
    <source>
        <dbReference type="Proteomes" id="UP001427805"/>
    </source>
</evidence>
<evidence type="ECO:0000259" key="1">
    <source>
        <dbReference type="SMART" id="SM00974"/>
    </source>
</evidence>
<accession>A0ABV0BF90</accession>
<dbReference type="Proteomes" id="UP001427805">
    <property type="component" value="Unassembled WGS sequence"/>
</dbReference>
<feature type="domain" description="Bacteriophage T5 Orf172 DNA-binding" evidence="1">
    <location>
        <begin position="294"/>
        <end position="389"/>
    </location>
</feature>
<sequence>MADMTDDELLAELGVDLTPKKVRARTPREERVIAGFEDIVKFREEHGRAPRHGEDRDIFERLYAVRLDRLRALTEYHALLAEFDRYGLLAASADDAPAEQLDDDALLAELGIDDGAAEDITRLRNVRSSEERKAAEEIASAKRCEDFATFKPLFDRVEADLASGARTSRPFVRDLGLSKAEILPGEFFILAGQIAYVAEVGEPIKAPNGETDARLRVIYSNGTESDLLLRSLQRALYKDEGGRRISEPSAGPLFAETRAPYTVPDPEPVDEPEQLASGTLYVLRSRSDHPTVAAHRDLVHKIGITGGSVEARVAAARDDATFLLADVDIIATYKLYDIPSRTRLESLIHRVLDRVRFDAQIPDRFGKLVRPREWFMVPLPIIDEIVQRIGDGTLQGMVYDPKKAALVSQE</sequence>
<dbReference type="EMBL" id="JBDIZK010000020">
    <property type="protein sequence ID" value="MEN3749917.1"/>
    <property type="molecule type" value="Genomic_DNA"/>
</dbReference>
<reference evidence="2 3" key="1">
    <citation type="submission" date="2024-05" db="EMBL/GenBank/DDBJ databases">
        <title>Sphingomonas sp. HF-S3 16S ribosomal RNA gene Genome sequencing and assembly.</title>
        <authorList>
            <person name="Lee H."/>
        </authorList>
    </citation>
    <scope>NUCLEOTIDE SEQUENCE [LARGE SCALE GENOMIC DNA]</scope>
    <source>
        <strain evidence="2 3">HF-S3</strain>
    </source>
</reference>
<proteinExistence type="predicted"/>
<dbReference type="Pfam" id="PF10544">
    <property type="entry name" value="T5orf172"/>
    <property type="match status" value="1"/>
</dbReference>
<gene>
    <name evidence="2" type="ORF">TPR58_22280</name>
</gene>
<dbReference type="InterPro" id="IPR018306">
    <property type="entry name" value="Phage_T5_Orf172_DNA-bd"/>
</dbReference>
<name>A0ABV0BF90_9SPHN</name>
<organism evidence="2 3">
    <name type="scientific">Sphingomonas rustica</name>
    <dbReference type="NCBI Taxonomy" id="3103142"/>
    <lineage>
        <taxon>Bacteria</taxon>
        <taxon>Pseudomonadati</taxon>
        <taxon>Pseudomonadota</taxon>
        <taxon>Alphaproteobacteria</taxon>
        <taxon>Sphingomonadales</taxon>
        <taxon>Sphingomonadaceae</taxon>
        <taxon>Sphingomonas</taxon>
    </lineage>
</organism>
<evidence type="ECO:0000313" key="2">
    <source>
        <dbReference type="EMBL" id="MEN3749917.1"/>
    </source>
</evidence>
<protein>
    <submittedName>
        <fullName evidence="2">GIY-YIG nuclease family protein</fullName>
    </submittedName>
</protein>